<keyword evidence="2" id="KW-0597">Phosphoprotein</keyword>
<evidence type="ECO:0000259" key="8">
    <source>
        <dbReference type="PROSITE" id="PS51100"/>
    </source>
</evidence>
<reference evidence="9" key="1">
    <citation type="submission" date="2020-10" db="EMBL/GenBank/DDBJ databases">
        <authorList>
            <person name="Gilroy R."/>
        </authorList>
    </citation>
    <scope>NUCLEOTIDE SEQUENCE</scope>
    <source>
        <strain evidence="9">CHK195-11698</strain>
    </source>
</reference>
<dbReference type="GO" id="GO:0008982">
    <property type="term" value="F:protein-N(PI)-phosphohistidine-sugar phosphotransferase activity"/>
    <property type="evidence" value="ECO:0007669"/>
    <property type="project" value="InterPro"/>
</dbReference>
<dbReference type="PANTHER" id="PTHR34581">
    <property type="entry name" value="PTS SYSTEM N,N'-DIACETYLCHITOBIOSE-SPECIFIC EIIB COMPONENT"/>
    <property type="match status" value="1"/>
</dbReference>
<keyword evidence="1" id="KW-0813">Transport</keyword>
<evidence type="ECO:0000256" key="3">
    <source>
        <dbReference type="ARBA" id="ARBA00022597"/>
    </source>
</evidence>
<dbReference type="EMBL" id="DVMJ01000012">
    <property type="protein sequence ID" value="HIU12807.1"/>
    <property type="molecule type" value="Genomic_DNA"/>
</dbReference>
<dbReference type="InterPro" id="IPR003501">
    <property type="entry name" value="PTS_EIIB_2/3"/>
</dbReference>
<evidence type="ECO:0000256" key="1">
    <source>
        <dbReference type="ARBA" id="ARBA00022448"/>
    </source>
</evidence>
<accession>A0A9D1L0E1</accession>
<reference evidence="9" key="2">
    <citation type="journal article" date="2021" name="PeerJ">
        <title>Extensive microbial diversity within the chicken gut microbiome revealed by metagenomics and culture.</title>
        <authorList>
            <person name="Gilroy R."/>
            <person name="Ravi A."/>
            <person name="Getino M."/>
            <person name="Pursley I."/>
            <person name="Horton D.L."/>
            <person name="Alikhan N.F."/>
            <person name="Baker D."/>
            <person name="Gharbi K."/>
            <person name="Hall N."/>
            <person name="Watson M."/>
            <person name="Adriaenssens E.M."/>
            <person name="Foster-Nyarko E."/>
            <person name="Jarju S."/>
            <person name="Secka A."/>
            <person name="Antonio M."/>
            <person name="Oren A."/>
            <person name="Chaudhuri R.R."/>
            <person name="La Ragione R."/>
            <person name="Hildebrand F."/>
            <person name="Pallen M.J."/>
        </authorList>
    </citation>
    <scope>NUCLEOTIDE SEQUENCE</scope>
    <source>
        <strain evidence="9">CHK195-11698</strain>
    </source>
</reference>
<dbReference type="SUPFAM" id="SSF52794">
    <property type="entry name" value="PTS system IIB component-like"/>
    <property type="match status" value="1"/>
</dbReference>
<dbReference type="Pfam" id="PF02302">
    <property type="entry name" value="PTS_IIB"/>
    <property type="match status" value="1"/>
</dbReference>
<evidence type="ECO:0000313" key="10">
    <source>
        <dbReference type="Proteomes" id="UP000824175"/>
    </source>
</evidence>
<evidence type="ECO:0000313" key="9">
    <source>
        <dbReference type="EMBL" id="HIU12807.1"/>
    </source>
</evidence>
<protein>
    <submittedName>
        <fullName evidence="9">PTS sugar transporter subunit IIB</fullName>
    </submittedName>
</protein>
<dbReference type="GO" id="GO:0016301">
    <property type="term" value="F:kinase activity"/>
    <property type="evidence" value="ECO:0007669"/>
    <property type="project" value="UniProtKB-KW"/>
</dbReference>
<proteinExistence type="predicted"/>
<dbReference type="Proteomes" id="UP000824175">
    <property type="component" value="Unassembled WGS sequence"/>
</dbReference>
<comment type="caution">
    <text evidence="9">The sequence shown here is derived from an EMBL/GenBank/DDBJ whole genome shotgun (WGS) entry which is preliminary data.</text>
</comment>
<gene>
    <name evidence="9" type="ORF">IAD15_01880</name>
</gene>
<dbReference type="AlphaFoldDB" id="A0A9D1L0E1"/>
<feature type="modified residue" description="Phosphocysteine; by EIIA" evidence="7">
    <location>
        <position position="8"/>
    </location>
</feature>
<keyword evidence="5" id="KW-0598">Phosphotransferase system</keyword>
<keyword evidence="6" id="KW-0418">Kinase</keyword>
<evidence type="ECO:0000256" key="6">
    <source>
        <dbReference type="ARBA" id="ARBA00022777"/>
    </source>
</evidence>
<organism evidence="9 10">
    <name type="scientific">Candidatus Fimiplasma intestinipullorum</name>
    <dbReference type="NCBI Taxonomy" id="2840825"/>
    <lineage>
        <taxon>Bacteria</taxon>
        <taxon>Bacillati</taxon>
        <taxon>Bacillota</taxon>
        <taxon>Clostridia</taxon>
        <taxon>Eubacteriales</taxon>
        <taxon>Candidatus Fimiplasma</taxon>
    </lineage>
</organism>
<dbReference type="PANTHER" id="PTHR34581:SF2">
    <property type="entry name" value="PTS SYSTEM N,N'-DIACETYLCHITOBIOSE-SPECIFIC EIIB COMPONENT"/>
    <property type="match status" value="1"/>
</dbReference>
<evidence type="ECO:0000256" key="4">
    <source>
        <dbReference type="ARBA" id="ARBA00022679"/>
    </source>
</evidence>
<evidence type="ECO:0000256" key="2">
    <source>
        <dbReference type="ARBA" id="ARBA00022553"/>
    </source>
</evidence>
<keyword evidence="3 9" id="KW-0762">Sugar transport</keyword>
<feature type="domain" description="PTS EIIB type-3" evidence="8">
    <location>
        <begin position="1"/>
        <end position="108"/>
    </location>
</feature>
<dbReference type="PROSITE" id="PS51100">
    <property type="entry name" value="PTS_EIIB_TYPE_3"/>
    <property type="match status" value="1"/>
</dbReference>
<dbReference type="InterPro" id="IPR036095">
    <property type="entry name" value="PTS_EIIB-like_sf"/>
</dbReference>
<evidence type="ECO:0000256" key="5">
    <source>
        <dbReference type="ARBA" id="ARBA00022683"/>
    </source>
</evidence>
<evidence type="ECO:0000256" key="7">
    <source>
        <dbReference type="PROSITE-ProRule" id="PRU00423"/>
    </source>
</evidence>
<dbReference type="InterPro" id="IPR013012">
    <property type="entry name" value="PTS_EIIB_3"/>
</dbReference>
<dbReference type="Gene3D" id="3.40.50.2300">
    <property type="match status" value="1"/>
</dbReference>
<name>A0A9D1L0E1_9FIRM</name>
<keyword evidence="4" id="KW-0808">Transferase</keyword>
<sequence length="135" mass="15617">MIRILICCAGGFSSSAMSVKVKKEIEERGLQDELQVDFCPFGTSSDLLDDVDVVMVCPHQKYRVKQYVADYVQDKKPVYLLPPKMYGTMEVEELYADAKDILDAFQKTHLNPFYFPGEEDIMRVKRSKAYRHTKH</sequence>
<dbReference type="GO" id="GO:0009401">
    <property type="term" value="P:phosphoenolpyruvate-dependent sugar phosphotransferase system"/>
    <property type="evidence" value="ECO:0007669"/>
    <property type="project" value="UniProtKB-KW"/>
</dbReference>
<dbReference type="InterPro" id="IPR051819">
    <property type="entry name" value="PTS_sugar-specific_EIIB"/>
</dbReference>